<evidence type="ECO:0000256" key="2">
    <source>
        <dbReference type="ARBA" id="ARBA00023015"/>
    </source>
</evidence>
<dbReference type="GO" id="GO:0006351">
    <property type="term" value="P:DNA-templated transcription"/>
    <property type="evidence" value="ECO:0007669"/>
    <property type="project" value="TreeGrafter"/>
</dbReference>
<dbReference type="Pfam" id="PF00126">
    <property type="entry name" value="HTH_1"/>
    <property type="match status" value="1"/>
</dbReference>
<name>C5T126_ACIDE</name>
<evidence type="ECO:0000259" key="5">
    <source>
        <dbReference type="PROSITE" id="PS50931"/>
    </source>
</evidence>
<dbReference type="InterPro" id="IPR058163">
    <property type="entry name" value="LysR-type_TF_proteobact-type"/>
</dbReference>
<dbReference type="PROSITE" id="PS50931">
    <property type="entry name" value="HTH_LYSR"/>
    <property type="match status" value="1"/>
</dbReference>
<dbReference type="Gene3D" id="3.40.190.290">
    <property type="match status" value="1"/>
</dbReference>
<proteinExistence type="inferred from homology"/>
<reference evidence="6 7" key="1">
    <citation type="submission" date="2009-05" db="EMBL/GenBank/DDBJ databases">
        <title>The draft genome of Acidovorax delafieldii 2AN.</title>
        <authorList>
            <consortium name="US DOE Joint Genome Institute (JGI-PGF)"/>
            <person name="Lucas S."/>
            <person name="Copeland A."/>
            <person name="Lapidus A."/>
            <person name="Glavina del Rio T."/>
            <person name="Tice H."/>
            <person name="Bruce D."/>
            <person name="Goodwin L."/>
            <person name="Pitluck S."/>
            <person name="Larimer F."/>
            <person name="Land M.L."/>
            <person name="Hauser L."/>
            <person name="Shelobolina E.S."/>
            <person name="Picardal F."/>
            <person name="Roden E."/>
            <person name="Emerson D."/>
        </authorList>
    </citation>
    <scope>NUCLEOTIDE SEQUENCE [LARGE SCALE GENOMIC DNA]</scope>
    <source>
        <strain evidence="6 7">2AN</strain>
    </source>
</reference>
<protein>
    <submittedName>
        <fullName evidence="6">Transcriptional regulator, LysR family</fullName>
        <ecNumber evidence="6">4.2.1.1</ecNumber>
    </submittedName>
</protein>
<dbReference type="PANTHER" id="PTHR30537:SF1">
    <property type="entry name" value="HTH-TYPE TRANSCRIPTIONAL REGULATOR PGRR"/>
    <property type="match status" value="1"/>
</dbReference>
<evidence type="ECO:0000313" key="6">
    <source>
        <dbReference type="EMBL" id="EER61770.1"/>
    </source>
</evidence>
<dbReference type="RefSeq" id="WP_005793268.1">
    <property type="nucleotide sequence ID" value="NZ_ACQT01000009.1"/>
</dbReference>
<keyword evidence="6" id="KW-0456">Lyase</keyword>
<dbReference type="CDD" id="cd08474">
    <property type="entry name" value="PBP2_CrgA_like_5"/>
    <property type="match status" value="1"/>
</dbReference>
<keyword evidence="2" id="KW-0805">Transcription regulation</keyword>
<comment type="caution">
    <text evidence="6">The sequence shown here is derived from an EMBL/GenBank/DDBJ whole genome shotgun (WGS) entry which is preliminary data.</text>
</comment>
<evidence type="ECO:0000256" key="1">
    <source>
        <dbReference type="ARBA" id="ARBA00009437"/>
    </source>
</evidence>
<gene>
    <name evidence="6" type="ORF">AcdelDRAFT_0606</name>
</gene>
<keyword evidence="3" id="KW-0238">DNA-binding</keyword>
<dbReference type="PRINTS" id="PR00039">
    <property type="entry name" value="HTHLYSR"/>
</dbReference>
<dbReference type="EMBL" id="ACQT01000009">
    <property type="protein sequence ID" value="EER61770.1"/>
    <property type="molecule type" value="Genomic_DNA"/>
</dbReference>
<dbReference type="GO" id="GO:0043565">
    <property type="term" value="F:sequence-specific DNA binding"/>
    <property type="evidence" value="ECO:0007669"/>
    <property type="project" value="TreeGrafter"/>
</dbReference>
<organism evidence="6 7">
    <name type="scientific">Acidovorax delafieldii 2AN</name>
    <dbReference type="NCBI Taxonomy" id="573060"/>
    <lineage>
        <taxon>Bacteria</taxon>
        <taxon>Pseudomonadati</taxon>
        <taxon>Pseudomonadota</taxon>
        <taxon>Betaproteobacteria</taxon>
        <taxon>Burkholderiales</taxon>
        <taxon>Comamonadaceae</taxon>
        <taxon>Acidovorax</taxon>
    </lineage>
</organism>
<keyword evidence="7" id="KW-1185">Reference proteome</keyword>
<dbReference type="InterPro" id="IPR036390">
    <property type="entry name" value="WH_DNA-bd_sf"/>
</dbReference>
<evidence type="ECO:0000256" key="3">
    <source>
        <dbReference type="ARBA" id="ARBA00023125"/>
    </source>
</evidence>
<evidence type="ECO:0000313" key="7">
    <source>
        <dbReference type="Proteomes" id="UP000003856"/>
    </source>
</evidence>
<dbReference type="PANTHER" id="PTHR30537">
    <property type="entry name" value="HTH-TYPE TRANSCRIPTIONAL REGULATOR"/>
    <property type="match status" value="1"/>
</dbReference>
<dbReference type="FunFam" id="3.40.190.290:FF:000012">
    <property type="entry name" value="Transcriptional regulator, LysR family"/>
    <property type="match status" value="1"/>
</dbReference>
<sequence length="303" mass="33295">MAGANYNDLLAFMAVAREQSFTRAAAQLGVSQSALSHTIRALEARLGVRLLTRTTRSVSPTAAGERLLQNVAPRFQEIEAELTAIGELSDKPAGTVRITTTEHAARTVLWPKLAKMLSKYPDIKVEMIVESRLAEIVAERYDMGVRLGDTLTSDTTAVCISADLPVAIVASPAYLAHHPEPKTPQDLIHHACINLRLMSRGGLYAWELKKGKQQINAHVEGQLVFNEPMQILDAALSGFGLGYVLEDMAQPYIAQGRLRQVLTDWCPSFPGYHLCYPNRSEPSRAMSVLIDALRHPANASKRE</sequence>
<dbReference type="InterPro" id="IPR000847">
    <property type="entry name" value="LysR_HTH_N"/>
</dbReference>
<dbReference type="Pfam" id="PF03466">
    <property type="entry name" value="LysR_substrate"/>
    <property type="match status" value="1"/>
</dbReference>
<dbReference type="FunFam" id="1.10.10.10:FF:000001">
    <property type="entry name" value="LysR family transcriptional regulator"/>
    <property type="match status" value="1"/>
</dbReference>
<dbReference type="PATRIC" id="fig|573060.9.peg.4545"/>
<dbReference type="OrthoDB" id="9813056at2"/>
<accession>C5T126</accession>
<dbReference type="Gene3D" id="1.10.10.10">
    <property type="entry name" value="Winged helix-like DNA-binding domain superfamily/Winged helix DNA-binding domain"/>
    <property type="match status" value="1"/>
</dbReference>
<dbReference type="GO" id="GO:0003700">
    <property type="term" value="F:DNA-binding transcription factor activity"/>
    <property type="evidence" value="ECO:0007669"/>
    <property type="project" value="InterPro"/>
</dbReference>
<keyword evidence="4" id="KW-0804">Transcription</keyword>
<feature type="domain" description="HTH lysR-type" evidence="5">
    <location>
        <begin position="1"/>
        <end position="61"/>
    </location>
</feature>
<dbReference type="SUPFAM" id="SSF53850">
    <property type="entry name" value="Periplasmic binding protein-like II"/>
    <property type="match status" value="1"/>
</dbReference>
<dbReference type="SUPFAM" id="SSF46785">
    <property type="entry name" value="Winged helix' DNA-binding domain"/>
    <property type="match status" value="1"/>
</dbReference>
<comment type="similarity">
    <text evidence="1">Belongs to the LysR transcriptional regulatory family.</text>
</comment>
<dbReference type="GO" id="GO:0004089">
    <property type="term" value="F:carbonate dehydratase activity"/>
    <property type="evidence" value="ECO:0007669"/>
    <property type="project" value="UniProtKB-EC"/>
</dbReference>
<dbReference type="EC" id="4.2.1.1" evidence="6"/>
<dbReference type="InterPro" id="IPR036388">
    <property type="entry name" value="WH-like_DNA-bd_sf"/>
</dbReference>
<dbReference type="InterPro" id="IPR005119">
    <property type="entry name" value="LysR_subst-bd"/>
</dbReference>
<evidence type="ECO:0000256" key="4">
    <source>
        <dbReference type="ARBA" id="ARBA00023163"/>
    </source>
</evidence>
<dbReference type="Proteomes" id="UP000003856">
    <property type="component" value="Unassembled WGS sequence"/>
</dbReference>
<dbReference type="AlphaFoldDB" id="C5T126"/>